<reference evidence="2" key="1">
    <citation type="submission" date="2023-10" db="EMBL/GenBank/DDBJ databases">
        <authorList>
            <person name="Chen Y."/>
            <person name="Shah S."/>
            <person name="Dougan E. K."/>
            <person name="Thang M."/>
            <person name="Chan C."/>
        </authorList>
    </citation>
    <scope>NUCLEOTIDE SEQUENCE [LARGE SCALE GENOMIC DNA]</scope>
</reference>
<evidence type="ECO:0000256" key="1">
    <source>
        <dbReference type="SAM" id="MobiDB-lite"/>
    </source>
</evidence>
<evidence type="ECO:0000313" key="2">
    <source>
        <dbReference type="EMBL" id="CAK0856986.1"/>
    </source>
</evidence>
<comment type="caution">
    <text evidence="2">The sequence shown here is derived from an EMBL/GenBank/DDBJ whole genome shotgun (WGS) entry which is preliminary data.</text>
</comment>
<gene>
    <name evidence="2" type="ORF">PCOR1329_LOCUS47221</name>
</gene>
<feature type="region of interest" description="Disordered" evidence="1">
    <location>
        <begin position="1"/>
        <end position="50"/>
    </location>
</feature>
<feature type="region of interest" description="Disordered" evidence="1">
    <location>
        <begin position="120"/>
        <end position="154"/>
    </location>
</feature>
<evidence type="ECO:0000313" key="3">
    <source>
        <dbReference type="Proteomes" id="UP001189429"/>
    </source>
</evidence>
<dbReference type="EMBL" id="CAUYUJ010015688">
    <property type="protein sequence ID" value="CAK0856986.1"/>
    <property type="molecule type" value="Genomic_DNA"/>
</dbReference>
<dbReference type="Proteomes" id="UP001189429">
    <property type="component" value="Unassembled WGS sequence"/>
</dbReference>
<protein>
    <submittedName>
        <fullName evidence="2">Uncharacterized protein</fullName>
    </submittedName>
</protein>
<name>A0ABN9UC37_9DINO</name>
<keyword evidence="3" id="KW-1185">Reference proteome</keyword>
<organism evidence="2 3">
    <name type="scientific">Prorocentrum cordatum</name>
    <dbReference type="NCBI Taxonomy" id="2364126"/>
    <lineage>
        <taxon>Eukaryota</taxon>
        <taxon>Sar</taxon>
        <taxon>Alveolata</taxon>
        <taxon>Dinophyceae</taxon>
        <taxon>Prorocentrales</taxon>
        <taxon>Prorocentraceae</taxon>
        <taxon>Prorocentrum</taxon>
    </lineage>
</organism>
<feature type="compositionally biased region" description="Basic residues" evidence="1">
    <location>
        <begin position="1"/>
        <end position="16"/>
    </location>
</feature>
<proteinExistence type="predicted"/>
<accession>A0ABN9UC37</accession>
<sequence length="305" mass="32603">MGRQLRSRRRVRRPSARQRTTSRGSSAWVARAGRGFPSPVGQRENLARSSPGWWRVRSDIARKWIRGGRGEELKDCGSSHRCAPVDGVSAADAEFCTLAATEEFGAKAARVFEGYAPEAAGGGGCGQPPSDGVPPPSEEGVEGEQATAAGRPPRCLSCPSSSARGCSCRSRGNPGSPGRCSRLMARGPIPACTMVLAASWIGPCPRMRNSEGWVFTSPSRLIVEQFFLRLFERSRAMSDSESANLEPTSVHPDGGASLEDVVLQNKAGGIALESVRDFMGGARFRRAFFLKGVYLFRVDGGVGDP</sequence>